<name>A0A560H4B3_9PROT</name>
<dbReference type="SMART" id="SM00028">
    <property type="entry name" value="TPR"/>
    <property type="match status" value="3"/>
</dbReference>
<evidence type="ECO:0000313" key="4">
    <source>
        <dbReference type="Proteomes" id="UP000315751"/>
    </source>
</evidence>
<keyword evidence="1" id="KW-0802">TPR repeat</keyword>
<proteinExistence type="predicted"/>
<accession>A0A560H4B3</accession>
<evidence type="ECO:0000313" key="3">
    <source>
        <dbReference type="EMBL" id="TWB40460.1"/>
    </source>
</evidence>
<keyword evidence="4" id="KW-1185">Reference proteome</keyword>
<feature type="signal peptide" evidence="2">
    <location>
        <begin position="1"/>
        <end position="23"/>
    </location>
</feature>
<organism evidence="3 4">
    <name type="scientific">Nitrospirillum amazonense</name>
    <dbReference type="NCBI Taxonomy" id="28077"/>
    <lineage>
        <taxon>Bacteria</taxon>
        <taxon>Pseudomonadati</taxon>
        <taxon>Pseudomonadota</taxon>
        <taxon>Alphaproteobacteria</taxon>
        <taxon>Rhodospirillales</taxon>
        <taxon>Azospirillaceae</taxon>
        <taxon>Nitrospirillum</taxon>
    </lineage>
</organism>
<protein>
    <submittedName>
        <fullName evidence="3">Tetratricopeptide repeat protein</fullName>
    </submittedName>
</protein>
<dbReference type="SUPFAM" id="SSF48452">
    <property type="entry name" value="TPR-like"/>
    <property type="match status" value="1"/>
</dbReference>
<gene>
    <name evidence="3" type="ORF">FBZ90_10963</name>
</gene>
<sequence length="250" mass="27410">MRAGVFAVLVLSCLFAGTGLVKAQEREGTAGQPAPADKVDQEEMRHLIREGLQLLKSGQPRQAIDNDFDKIIAAYEAAYKHGKVQVYSIANPAEALAYMAMAAKDGKHAVALDDTWAYALYFKGYALVEVGDLAGGEAVLQQAQAMAPFNPQIMMERANIHKLRKEWPQAMELYQEAAGFASGFARPGLEADMEAKANHGIAYIDSETGKLDEAEAIYKKCLEKNPQDGYAKNELQYIAEQRAKQARPGR</sequence>
<dbReference type="AlphaFoldDB" id="A0A560H4B3"/>
<feature type="repeat" description="TPR" evidence="1">
    <location>
        <begin position="195"/>
        <end position="228"/>
    </location>
</feature>
<dbReference type="Gene3D" id="1.25.40.10">
    <property type="entry name" value="Tetratricopeptide repeat domain"/>
    <property type="match status" value="2"/>
</dbReference>
<evidence type="ECO:0000256" key="2">
    <source>
        <dbReference type="SAM" id="SignalP"/>
    </source>
</evidence>
<dbReference type="InterPro" id="IPR011990">
    <property type="entry name" value="TPR-like_helical_dom_sf"/>
</dbReference>
<comment type="caution">
    <text evidence="3">The sequence shown here is derived from an EMBL/GenBank/DDBJ whole genome shotgun (WGS) entry which is preliminary data.</text>
</comment>
<dbReference type="Proteomes" id="UP000315751">
    <property type="component" value="Unassembled WGS sequence"/>
</dbReference>
<evidence type="ECO:0000256" key="1">
    <source>
        <dbReference type="PROSITE-ProRule" id="PRU00339"/>
    </source>
</evidence>
<dbReference type="InterPro" id="IPR019734">
    <property type="entry name" value="TPR_rpt"/>
</dbReference>
<keyword evidence="2" id="KW-0732">Signal</keyword>
<dbReference type="EMBL" id="VITR01000009">
    <property type="protein sequence ID" value="TWB40460.1"/>
    <property type="molecule type" value="Genomic_DNA"/>
</dbReference>
<feature type="chain" id="PRO_5021726868" evidence="2">
    <location>
        <begin position="24"/>
        <end position="250"/>
    </location>
</feature>
<dbReference type="PROSITE" id="PS50005">
    <property type="entry name" value="TPR"/>
    <property type="match status" value="1"/>
</dbReference>
<reference evidence="3 4" key="1">
    <citation type="submission" date="2019-06" db="EMBL/GenBank/DDBJ databases">
        <title>Genomic Encyclopedia of Type Strains, Phase IV (KMG-V): Genome sequencing to study the core and pangenomes of soil and plant-associated prokaryotes.</title>
        <authorList>
            <person name="Whitman W."/>
        </authorList>
    </citation>
    <scope>NUCLEOTIDE SEQUENCE [LARGE SCALE GENOMIC DNA]</scope>
    <source>
        <strain evidence="3 4">BR 11622</strain>
    </source>
</reference>